<evidence type="ECO:0000256" key="1">
    <source>
        <dbReference type="SAM" id="MobiDB-lite"/>
    </source>
</evidence>
<dbReference type="EMBL" id="JASBNA010000082">
    <property type="protein sequence ID" value="KAK7677783.1"/>
    <property type="molecule type" value="Genomic_DNA"/>
</dbReference>
<gene>
    <name evidence="2" type="ORF">QCA50_019215</name>
</gene>
<dbReference type="InterPro" id="IPR024274">
    <property type="entry name" value="APC9"/>
</dbReference>
<feature type="region of interest" description="Disordered" evidence="1">
    <location>
        <begin position="56"/>
        <end position="81"/>
    </location>
</feature>
<feature type="compositionally biased region" description="Acidic residues" evidence="1">
    <location>
        <begin position="60"/>
        <end position="81"/>
    </location>
</feature>
<accession>A0AAW0F9S2</accession>
<evidence type="ECO:0000313" key="3">
    <source>
        <dbReference type="Proteomes" id="UP001385951"/>
    </source>
</evidence>
<evidence type="ECO:0000313" key="2">
    <source>
        <dbReference type="EMBL" id="KAK7677783.1"/>
    </source>
</evidence>
<dbReference type="AlphaFoldDB" id="A0AAW0F9S2"/>
<dbReference type="Proteomes" id="UP001385951">
    <property type="component" value="Unassembled WGS sequence"/>
</dbReference>
<proteinExistence type="predicted"/>
<dbReference type="Pfam" id="PF12856">
    <property type="entry name" value="ANAPC9"/>
    <property type="match status" value="1"/>
</dbReference>
<sequence length="327" mass="37928">MNRYDYSIFINNDYNNYYFDSSNDVNSSHEVHIPPIIKESQIKAWESAEKITNNLIFDSSSDDDDDENDDDDEEIDNIDFDTSMEEIKQTVHDDLNLNSNNTLCIQSIPGLTKDINSMEEDELKLLWKYRESHQLNQEKAFASYQSLLGKRKVQISQKKDILHKIFGYNNNINHEYITNNTSYSALENILNTQKAFHEDKEEINSLLYEDKFYSQSLLETKNNLNLLKNNSEGINIKRKQNKRTTASTDIDMNDFDYDKFNSITSNRLSQIYQDFFSNQPSAINPDDSAELSDVSQELQSFTVAYLKRCIKDDADGLGDISELPQDV</sequence>
<reference evidence="2 3" key="1">
    <citation type="submission" date="2022-09" db="EMBL/GenBank/DDBJ databases">
        <authorList>
            <person name="Palmer J.M."/>
        </authorList>
    </citation>
    <scope>NUCLEOTIDE SEQUENCE [LARGE SCALE GENOMIC DNA]</scope>
    <source>
        <strain evidence="2 3">DSM 7382</strain>
    </source>
</reference>
<dbReference type="GO" id="GO:0005680">
    <property type="term" value="C:anaphase-promoting complex"/>
    <property type="evidence" value="ECO:0007669"/>
    <property type="project" value="InterPro"/>
</dbReference>
<keyword evidence="3" id="KW-1185">Reference proteome</keyword>
<protein>
    <submittedName>
        <fullName evidence="2">Uncharacterized protein</fullName>
    </submittedName>
</protein>
<name>A0AAW0F9S2_9APHY</name>
<comment type="caution">
    <text evidence="2">The sequence shown here is derived from an EMBL/GenBank/DDBJ whole genome shotgun (WGS) entry which is preliminary data.</text>
</comment>
<organism evidence="2 3">
    <name type="scientific">Cerrena zonata</name>
    <dbReference type="NCBI Taxonomy" id="2478898"/>
    <lineage>
        <taxon>Eukaryota</taxon>
        <taxon>Fungi</taxon>
        <taxon>Dikarya</taxon>
        <taxon>Basidiomycota</taxon>
        <taxon>Agaricomycotina</taxon>
        <taxon>Agaricomycetes</taxon>
        <taxon>Polyporales</taxon>
        <taxon>Cerrenaceae</taxon>
        <taxon>Cerrena</taxon>
    </lineage>
</organism>